<evidence type="ECO:0000313" key="2">
    <source>
        <dbReference type="EMBL" id="RDX88338.1"/>
    </source>
</evidence>
<dbReference type="OrthoDB" id="1914915at2759"/>
<keyword evidence="3" id="KW-1185">Reference proteome</keyword>
<dbReference type="Proteomes" id="UP000257109">
    <property type="component" value="Unassembled WGS sequence"/>
</dbReference>
<sequence length="122" mass="14166">MFLNFYDEISELVAHLANSIAKYEFFMEWIGKTKEKLKGDISWDNSKQITLPSINHTMKSSDKLLSPLQVRNKGHPPSKRKESKIEKIIKTKMKRKSQFYGRKEDNGQGHTSLSCSNMINEM</sequence>
<protein>
    <submittedName>
        <fullName evidence="2">Uncharacterized protein</fullName>
    </submittedName>
</protein>
<proteinExistence type="predicted"/>
<reference evidence="2" key="1">
    <citation type="submission" date="2018-05" db="EMBL/GenBank/DDBJ databases">
        <title>Draft genome of Mucuna pruriens seed.</title>
        <authorList>
            <person name="Nnadi N.E."/>
            <person name="Vos R."/>
            <person name="Hasami M.H."/>
            <person name="Devisetty U.K."/>
            <person name="Aguiy J.C."/>
        </authorList>
    </citation>
    <scope>NUCLEOTIDE SEQUENCE [LARGE SCALE GENOMIC DNA]</scope>
    <source>
        <strain evidence="2">JCA_2017</strain>
    </source>
</reference>
<evidence type="ECO:0000256" key="1">
    <source>
        <dbReference type="SAM" id="MobiDB-lite"/>
    </source>
</evidence>
<dbReference type="AlphaFoldDB" id="A0A371GCQ5"/>
<feature type="region of interest" description="Disordered" evidence="1">
    <location>
        <begin position="68"/>
        <end position="87"/>
    </location>
</feature>
<dbReference type="EMBL" id="QJKJ01005970">
    <property type="protein sequence ID" value="RDX88338.1"/>
    <property type="molecule type" value="Genomic_DNA"/>
</dbReference>
<gene>
    <name evidence="2" type="ORF">CR513_30088</name>
</gene>
<feature type="non-terminal residue" evidence="2">
    <location>
        <position position="1"/>
    </location>
</feature>
<organism evidence="2 3">
    <name type="scientific">Mucuna pruriens</name>
    <name type="common">Velvet bean</name>
    <name type="synonym">Dolichos pruriens</name>
    <dbReference type="NCBI Taxonomy" id="157652"/>
    <lineage>
        <taxon>Eukaryota</taxon>
        <taxon>Viridiplantae</taxon>
        <taxon>Streptophyta</taxon>
        <taxon>Embryophyta</taxon>
        <taxon>Tracheophyta</taxon>
        <taxon>Spermatophyta</taxon>
        <taxon>Magnoliopsida</taxon>
        <taxon>eudicotyledons</taxon>
        <taxon>Gunneridae</taxon>
        <taxon>Pentapetalae</taxon>
        <taxon>rosids</taxon>
        <taxon>fabids</taxon>
        <taxon>Fabales</taxon>
        <taxon>Fabaceae</taxon>
        <taxon>Papilionoideae</taxon>
        <taxon>50 kb inversion clade</taxon>
        <taxon>NPAAA clade</taxon>
        <taxon>indigoferoid/millettioid clade</taxon>
        <taxon>Phaseoleae</taxon>
        <taxon>Mucuna</taxon>
    </lineage>
</organism>
<evidence type="ECO:0000313" key="3">
    <source>
        <dbReference type="Proteomes" id="UP000257109"/>
    </source>
</evidence>
<comment type="caution">
    <text evidence="2">The sequence shown here is derived from an EMBL/GenBank/DDBJ whole genome shotgun (WGS) entry which is preliminary data.</text>
</comment>
<feature type="region of interest" description="Disordered" evidence="1">
    <location>
        <begin position="94"/>
        <end position="122"/>
    </location>
</feature>
<feature type="compositionally biased region" description="Polar residues" evidence="1">
    <location>
        <begin position="108"/>
        <end position="122"/>
    </location>
</feature>
<feature type="non-terminal residue" evidence="2">
    <location>
        <position position="122"/>
    </location>
</feature>
<accession>A0A371GCQ5</accession>
<name>A0A371GCQ5_MUCPR</name>